<keyword evidence="3" id="KW-1185">Reference proteome</keyword>
<accession>A0ABX8QR86</accession>
<organism evidence="2 3">
    <name type="scientific">Actinomadura graeca</name>
    <dbReference type="NCBI Taxonomy" id="2750812"/>
    <lineage>
        <taxon>Bacteria</taxon>
        <taxon>Bacillati</taxon>
        <taxon>Actinomycetota</taxon>
        <taxon>Actinomycetes</taxon>
        <taxon>Streptosporangiales</taxon>
        <taxon>Thermomonosporaceae</taxon>
        <taxon>Actinomadura</taxon>
    </lineage>
</organism>
<dbReference type="RefSeq" id="WP_231334350.1">
    <property type="nucleotide sequence ID" value="NZ_CP059572.1"/>
</dbReference>
<dbReference type="EMBL" id="CP059572">
    <property type="protein sequence ID" value="QXJ21211.1"/>
    <property type="molecule type" value="Genomic_DNA"/>
</dbReference>
<gene>
    <name evidence="2" type="ORF">AGRA3207_002043</name>
</gene>
<proteinExistence type="predicted"/>
<evidence type="ECO:0000256" key="1">
    <source>
        <dbReference type="SAM" id="MobiDB-lite"/>
    </source>
</evidence>
<sequence length="867" mass="95561">MVTIEMEWALWSERPGARDDYTVLSCSEGQLRPAHFKKIITRFSPGTAEAQWGLPRVTVVAVDVAQRPHIGMAIQARSDQHDGTGRRIAPTRFFLFPYEALDGNPVSYHALYSSLIGLPLPEAGDSRLLRVEVPGFDASVVAEDLELLGADSTFAAAHLLHMERLCVTGAEQATTDERLRYLDAAVSLLPYGYRAKITATTWANSATRHNLRMVFSRRANDPGTVEVPWEGPTAAPPASAFASRLKEMLGRFPHPQVIGLLAGHTAPRAFDDPHGASDTLHTIEDRLQRDHALSSGDPAPSDLRRWLDEEDLSDGDAARILRKLLPVAQSKDVERIARWLPVVSAKNLASWRRPLSMASKRLLWKEGARLAPLLRALNDDKETDTLLADLIGTRPTETAQVTNGLGAIAHLLVELVLPNTQVYPLTGEAVRGDGPVVLALVFALYADNGGPPALEWAWERLPDGLVTAADRLLGTLSEEPLDVAVIKDIAQHGDSCVATMLQIACLWNRLGLLADGFVEWLVSTGGCEPASSGYWGNVLSSLTPDDPSMLAMIDVVLLATSHRPCWMMVVVREQWMDYEDSFVSHWRRPWPNPELMIIELGDHLRSQSWHDVPGRATDIVSSLITVLELHDQPLVRNALIESLSNAHDLSNDPFAEEWLKARGGRPKSPAPTPHPEPPVDPEPLPLPARPGAISERAASIVEYIGACERRGATSSQVYAHIRDQKMLTDARVAVEVVTSLAVSIGQRDSLNTGINWRNHLIDFLCEEQFGSALAQEFKKRYLTILLRGMSDQIRLLQNFRDASAEFLDEKENAAKIKSAADVLLNVINEKAKGAKRRRRGRDRLDEQPSAPRSAPPKDAFADQGRVE</sequence>
<evidence type="ECO:0000313" key="2">
    <source>
        <dbReference type="EMBL" id="QXJ21211.1"/>
    </source>
</evidence>
<feature type="region of interest" description="Disordered" evidence="1">
    <location>
        <begin position="832"/>
        <end position="867"/>
    </location>
</feature>
<protein>
    <submittedName>
        <fullName evidence="2">Uncharacterized protein</fullName>
    </submittedName>
</protein>
<evidence type="ECO:0000313" key="3">
    <source>
        <dbReference type="Proteomes" id="UP001049518"/>
    </source>
</evidence>
<dbReference type="Proteomes" id="UP001049518">
    <property type="component" value="Chromosome"/>
</dbReference>
<feature type="compositionally biased region" description="Pro residues" evidence="1">
    <location>
        <begin position="668"/>
        <end position="688"/>
    </location>
</feature>
<reference evidence="2" key="1">
    <citation type="submission" date="2020-07" db="EMBL/GenBank/DDBJ databases">
        <authorList>
            <person name="Tarantini F.S."/>
            <person name="Hong K.W."/>
            <person name="Chan K.G."/>
        </authorList>
    </citation>
    <scope>NUCLEOTIDE SEQUENCE</scope>
    <source>
        <strain evidence="2">32-07</strain>
    </source>
</reference>
<name>A0ABX8QR86_9ACTN</name>
<feature type="region of interest" description="Disordered" evidence="1">
    <location>
        <begin position="662"/>
        <end position="688"/>
    </location>
</feature>